<evidence type="ECO:0000256" key="2">
    <source>
        <dbReference type="ARBA" id="ARBA00009347"/>
    </source>
</evidence>
<dbReference type="EMBL" id="JBHSJD010000017">
    <property type="protein sequence ID" value="MFC5024926.1"/>
    <property type="molecule type" value="Genomic_DNA"/>
</dbReference>
<dbReference type="InterPro" id="IPR009100">
    <property type="entry name" value="AcylCoA_DH/oxidase_NM_dom_sf"/>
</dbReference>
<reference evidence="11" key="1">
    <citation type="journal article" date="2019" name="Int. J. Syst. Evol. Microbiol.">
        <title>The Global Catalogue of Microorganisms (GCM) 10K type strain sequencing project: providing services to taxonomists for standard genome sequencing and annotation.</title>
        <authorList>
            <consortium name="The Broad Institute Genomics Platform"/>
            <consortium name="The Broad Institute Genome Sequencing Center for Infectious Disease"/>
            <person name="Wu L."/>
            <person name="Ma J."/>
        </authorList>
    </citation>
    <scope>NUCLEOTIDE SEQUENCE [LARGE SCALE GENOMIC DNA]</scope>
    <source>
        <strain evidence="11">CGMCC 4.1648</strain>
    </source>
</reference>
<keyword evidence="4 6" id="KW-0274">FAD</keyword>
<dbReference type="SUPFAM" id="SSF56645">
    <property type="entry name" value="Acyl-CoA dehydrogenase NM domain-like"/>
    <property type="match status" value="1"/>
</dbReference>
<evidence type="ECO:0000259" key="7">
    <source>
        <dbReference type="Pfam" id="PF00441"/>
    </source>
</evidence>
<evidence type="ECO:0000259" key="8">
    <source>
        <dbReference type="Pfam" id="PF02770"/>
    </source>
</evidence>
<feature type="domain" description="Acyl-CoA oxidase/dehydrogenase middle" evidence="8">
    <location>
        <begin position="115"/>
        <end position="208"/>
    </location>
</feature>
<proteinExistence type="inferred from homology"/>
<evidence type="ECO:0000256" key="6">
    <source>
        <dbReference type="RuleBase" id="RU362125"/>
    </source>
</evidence>
<evidence type="ECO:0000256" key="4">
    <source>
        <dbReference type="ARBA" id="ARBA00022827"/>
    </source>
</evidence>
<gene>
    <name evidence="10" type="ORF">ACFPM3_22635</name>
</gene>
<comment type="similarity">
    <text evidence="2 6">Belongs to the acyl-CoA dehydrogenase family.</text>
</comment>
<dbReference type="SUPFAM" id="SSF47203">
    <property type="entry name" value="Acyl-CoA dehydrogenase C-terminal domain-like"/>
    <property type="match status" value="1"/>
</dbReference>
<dbReference type="InterPro" id="IPR013786">
    <property type="entry name" value="AcylCoA_DH/ox_N"/>
</dbReference>
<comment type="cofactor">
    <cofactor evidence="1 6">
        <name>FAD</name>
        <dbReference type="ChEBI" id="CHEBI:57692"/>
    </cofactor>
</comment>
<feature type="domain" description="Acyl-CoA dehydrogenase/oxidase N-terminal" evidence="9">
    <location>
        <begin position="30"/>
        <end position="111"/>
    </location>
</feature>
<keyword evidence="5 6" id="KW-0560">Oxidoreductase</keyword>
<evidence type="ECO:0000256" key="1">
    <source>
        <dbReference type="ARBA" id="ARBA00001974"/>
    </source>
</evidence>
<accession>A0ABV9XHV9</accession>
<dbReference type="InterPro" id="IPR006091">
    <property type="entry name" value="Acyl-CoA_Oxase/DH_mid-dom"/>
</dbReference>
<dbReference type="InterPro" id="IPR037069">
    <property type="entry name" value="AcylCoA_DH/ox_N_sf"/>
</dbReference>
<evidence type="ECO:0000256" key="3">
    <source>
        <dbReference type="ARBA" id="ARBA00022630"/>
    </source>
</evidence>
<dbReference type="PANTHER" id="PTHR43292">
    <property type="entry name" value="ACYL-COA DEHYDROGENASE"/>
    <property type="match status" value="1"/>
</dbReference>
<dbReference type="Pfam" id="PF02770">
    <property type="entry name" value="Acyl-CoA_dh_M"/>
    <property type="match status" value="1"/>
</dbReference>
<keyword evidence="11" id="KW-1185">Reference proteome</keyword>
<dbReference type="RefSeq" id="WP_345691111.1">
    <property type="nucleotide sequence ID" value="NZ_BAABIT010000001.1"/>
</dbReference>
<dbReference type="InterPro" id="IPR052161">
    <property type="entry name" value="Mycobact_Acyl-CoA_DH"/>
</dbReference>
<dbReference type="Pfam" id="PF02771">
    <property type="entry name" value="Acyl-CoA_dh_N"/>
    <property type="match status" value="1"/>
</dbReference>
<dbReference type="Gene3D" id="1.10.540.10">
    <property type="entry name" value="Acyl-CoA dehydrogenase/oxidase, N-terminal domain"/>
    <property type="match status" value="1"/>
</dbReference>
<evidence type="ECO:0000259" key="9">
    <source>
        <dbReference type="Pfam" id="PF02771"/>
    </source>
</evidence>
<feature type="domain" description="Acyl-CoA dehydrogenase/oxidase C-terminal" evidence="7">
    <location>
        <begin position="222"/>
        <end position="372"/>
    </location>
</feature>
<evidence type="ECO:0000256" key="5">
    <source>
        <dbReference type="ARBA" id="ARBA00023002"/>
    </source>
</evidence>
<keyword evidence="3 6" id="KW-0285">Flavoprotein</keyword>
<dbReference type="InterPro" id="IPR009075">
    <property type="entry name" value="AcylCo_DH/oxidase_C"/>
</dbReference>
<comment type="caution">
    <text evidence="10">The sequence shown here is derived from an EMBL/GenBank/DDBJ whole genome shotgun (WGS) entry which is preliminary data.</text>
</comment>
<protein>
    <submittedName>
        <fullName evidence="10">Acyl-CoA dehydrogenase family protein</fullName>
    </submittedName>
</protein>
<organism evidence="10 11">
    <name type="scientific">Streptomyces coeruleoprunus</name>
    <dbReference type="NCBI Taxonomy" id="285563"/>
    <lineage>
        <taxon>Bacteria</taxon>
        <taxon>Bacillati</taxon>
        <taxon>Actinomycetota</taxon>
        <taxon>Actinomycetes</taxon>
        <taxon>Kitasatosporales</taxon>
        <taxon>Streptomycetaceae</taxon>
        <taxon>Streptomyces</taxon>
    </lineage>
</organism>
<sequence>MDFGFGPDDETFRTEARAWLAAHPGGKPGRDWERLLGADGWIGLGWDTPDRRYGNRTATLTQQVVWAEEYAGAGAPARTGHIGENLLAPTLLAHGTPDQQDRFLPGIARGEELWCQGYSEPGAGSDLAGLRTAAVRDGDTYRITGQKIWTSLARDADWCFVLARSEPGSHRHHGLSFLLVPMDQPGRIEVRPIRQMSGDSDFNEVFFDGAVADARDVVGGEGGGWRVATGLLARERGVSTLVQQIGFAAELARVVRQAVATGAAADPVLRDALVRQWADLRVMRWNALRTLGGTEEPGAPSVAKLLWGRWHQRLGELAVRVRGAEAATGPGPWTPEAYGIDDTQRMFLFSRADTIYGGSDEIQRSIIAERVLGLPKEPR</sequence>
<evidence type="ECO:0000313" key="10">
    <source>
        <dbReference type="EMBL" id="MFC5024926.1"/>
    </source>
</evidence>
<dbReference type="InterPro" id="IPR036250">
    <property type="entry name" value="AcylCo_DH-like_C"/>
</dbReference>
<dbReference type="Gene3D" id="2.40.110.10">
    <property type="entry name" value="Butyryl-CoA Dehydrogenase, subunit A, domain 2"/>
    <property type="match status" value="1"/>
</dbReference>
<evidence type="ECO:0000313" key="11">
    <source>
        <dbReference type="Proteomes" id="UP001595829"/>
    </source>
</evidence>
<name>A0ABV9XHV9_9ACTN</name>
<dbReference type="PANTHER" id="PTHR43292:SF3">
    <property type="entry name" value="ACYL-COA DEHYDROGENASE FADE29"/>
    <property type="match status" value="1"/>
</dbReference>
<dbReference type="Gene3D" id="1.20.140.10">
    <property type="entry name" value="Butyryl-CoA Dehydrogenase, subunit A, domain 3"/>
    <property type="match status" value="1"/>
</dbReference>
<dbReference type="Pfam" id="PF00441">
    <property type="entry name" value="Acyl-CoA_dh_1"/>
    <property type="match status" value="1"/>
</dbReference>
<dbReference type="InterPro" id="IPR046373">
    <property type="entry name" value="Acyl-CoA_Oxase/DH_mid-dom_sf"/>
</dbReference>
<dbReference type="Proteomes" id="UP001595829">
    <property type="component" value="Unassembled WGS sequence"/>
</dbReference>